<dbReference type="GO" id="GO:0004252">
    <property type="term" value="F:serine-type endopeptidase activity"/>
    <property type="evidence" value="ECO:0007669"/>
    <property type="project" value="InterPro"/>
</dbReference>
<feature type="domain" description="Dipeptidylpeptidase IV N-terminal" evidence="4">
    <location>
        <begin position="166"/>
        <end position="586"/>
    </location>
</feature>
<dbReference type="OrthoDB" id="2438at2759"/>
<dbReference type="Pfam" id="PF00930">
    <property type="entry name" value="DPPIV_N"/>
    <property type="match status" value="1"/>
</dbReference>
<dbReference type="InterPro" id="IPR029058">
    <property type="entry name" value="AB_hydrolase_fold"/>
</dbReference>
<name>A0A9C7PRQ8_9RHOD</name>
<dbReference type="EMBL" id="BQMJ01000006">
    <property type="protein sequence ID" value="GJQ09019.1"/>
    <property type="molecule type" value="Genomic_DNA"/>
</dbReference>
<evidence type="ECO:0000256" key="1">
    <source>
        <dbReference type="ARBA" id="ARBA00022670"/>
    </source>
</evidence>
<dbReference type="SUPFAM" id="SSF82171">
    <property type="entry name" value="DPP6 N-terminal domain-like"/>
    <property type="match status" value="1"/>
</dbReference>
<dbReference type="SUPFAM" id="SSF53474">
    <property type="entry name" value="alpha/beta-Hydrolases"/>
    <property type="match status" value="1"/>
</dbReference>
<proteinExistence type="predicted"/>
<keyword evidence="1" id="KW-0645">Protease</keyword>
<organism evidence="5 6">
    <name type="scientific">Galdieria partita</name>
    <dbReference type="NCBI Taxonomy" id="83374"/>
    <lineage>
        <taxon>Eukaryota</taxon>
        <taxon>Rhodophyta</taxon>
        <taxon>Bangiophyceae</taxon>
        <taxon>Galdieriales</taxon>
        <taxon>Galdieriaceae</taxon>
        <taxon>Galdieria</taxon>
    </lineage>
</organism>
<dbReference type="PROSITE" id="PS00708">
    <property type="entry name" value="PRO_ENDOPEP_SER"/>
    <property type="match status" value="1"/>
</dbReference>
<reference evidence="5" key="2">
    <citation type="submission" date="2022-01" db="EMBL/GenBank/DDBJ databases">
        <authorList>
            <person name="Hirooka S."/>
            <person name="Miyagishima S.Y."/>
        </authorList>
    </citation>
    <scope>NUCLEOTIDE SEQUENCE</scope>
    <source>
        <strain evidence="5">NBRC 102759</strain>
    </source>
</reference>
<dbReference type="InterPro" id="IPR050278">
    <property type="entry name" value="Serine_Prot_S9B/DPPIV"/>
</dbReference>
<dbReference type="GO" id="GO:0008239">
    <property type="term" value="F:dipeptidyl-peptidase activity"/>
    <property type="evidence" value="ECO:0007669"/>
    <property type="project" value="TreeGrafter"/>
</dbReference>
<dbReference type="Pfam" id="PF00326">
    <property type="entry name" value="Peptidase_S9"/>
    <property type="match status" value="1"/>
</dbReference>
<dbReference type="AlphaFoldDB" id="A0A9C7PRQ8"/>
<dbReference type="InterPro" id="IPR002469">
    <property type="entry name" value="Peptidase_S9B_N"/>
</dbReference>
<evidence type="ECO:0000259" key="4">
    <source>
        <dbReference type="Pfam" id="PF00930"/>
    </source>
</evidence>
<dbReference type="Proteomes" id="UP001061958">
    <property type="component" value="Unassembled WGS sequence"/>
</dbReference>
<evidence type="ECO:0000259" key="3">
    <source>
        <dbReference type="Pfam" id="PF00326"/>
    </source>
</evidence>
<dbReference type="PANTHER" id="PTHR11731">
    <property type="entry name" value="PROTEASE FAMILY S9B,C DIPEPTIDYL-PEPTIDASE IV-RELATED"/>
    <property type="match status" value="1"/>
</dbReference>
<dbReference type="InterPro" id="IPR002471">
    <property type="entry name" value="Pept_S9_AS"/>
</dbReference>
<accession>A0A9C7PRQ8</accession>
<dbReference type="Gene3D" id="2.140.10.30">
    <property type="entry name" value="Dipeptidylpeptidase IV, N-terminal domain"/>
    <property type="match status" value="2"/>
</dbReference>
<dbReference type="PANTHER" id="PTHR11731:SF193">
    <property type="entry name" value="DIPEPTIDYL PEPTIDASE 9"/>
    <property type="match status" value="1"/>
</dbReference>
<comment type="caution">
    <text evidence="5">The sequence shown here is derived from an EMBL/GenBank/DDBJ whole genome shotgun (WGS) entry which is preliminary data.</text>
</comment>
<dbReference type="InterPro" id="IPR001375">
    <property type="entry name" value="Peptidase_S9_cat"/>
</dbReference>
<evidence type="ECO:0000313" key="5">
    <source>
        <dbReference type="EMBL" id="GJQ09019.1"/>
    </source>
</evidence>
<gene>
    <name evidence="5" type="ORF">GpartN1_g810.t1</name>
</gene>
<keyword evidence="6" id="KW-1185">Reference proteome</keyword>
<dbReference type="GO" id="GO:0006508">
    <property type="term" value="P:proteolysis"/>
    <property type="evidence" value="ECO:0007669"/>
    <property type="project" value="UniProtKB-KW"/>
</dbReference>
<protein>
    <submittedName>
        <fullName evidence="5">Uncharacterized protein</fullName>
    </submittedName>
</protein>
<dbReference type="Gene3D" id="3.40.50.1820">
    <property type="entry name" value="alpha/beta hydrolase"/>
    <property type="match status" value="1"/>
</dbReference>
<evidence type="ECO:0000256" key="2">
    <source>
        <dbReference type="ARBA" id="ARBA00022801"/>
    </source>
</evidence>
<sequence>MELQMDDVETWKSLVKCRKAQNGANIPRNFTFLDHRFLLFLGIDTSLETDNPTSQLYYVDLSTDNKTSSSTVTHLEWKPLSNSLLNSLEQLSTEYSASLKEASKEEELLRERQRRSFEGLYSFSFHRYSQRLLLPQGVRLDVFSYSLSNSSSLEESFRLLNSYLSSEGYLDPKWSPDGRYISFIRNGNIWLLSLHNSLEVQLTFSENYVSSGVADYIMQEEFDRFTGYWWAPSLVHSSADCSYYCILYLEVDQSMVPLHRGIRWNTKMEAEEMRYPRVGDPNVIAEPRVLFLPSLENNLLTLDNKEAMNNTIKTWKPQRSIYEQFPWAEYVVRGGWLTDDSFSNQLDISWNNENREDTKHSSSSYKNGFFWLALLNRSQQHLAIVLFDIHSDSGEGVVLWEERQPQWINVPDFILFLHEDTELSAPTEDWISAMKYDDGFDPNNIVACITCPQQRIESKHLAKIPQEINFLMSSEVDGYAHLYYNQVRFSTQDSYTECQLYYQPLTVIAMADNDPHSLSLITSIRYVDQRKGHIYFIGICKLSLERHLYLWKKPGIVQRLTDGDINCMECYFREDSNRIVIQSSSLTQFPETYIIDKEETLDEFKLIAKWKIENRPLHPHLEFPVPRNPPLLFHFQVEKDVTLYGCLYLPPQLQMERPSATKTIDIHSLSHYIPVSKGSYPLLLIVYGGPHVQLVSNDYRLTAQLKYQYLASQGIICMMLDNRGSLNRGHEFETRIYQKLGQIEVNDQIAALQVIVGQGFVDPTRTAVFGWSYGGYMSLMLFAKHSNLFRIAIAGAPVVNWEDYDSGYTERYMGLLSKNAQGYSESSVRNWVGQLPNEEGRLFLVHSLSDENVHPQHTFQLVDSLIQQGKPYTLYLFPRERHGLRELSSQVYFEHCFGKILYRWIMK</sequence>
<reference evidence="5" key="1">
    <citation type="journal article" date="2022" name="Proc. Natl. Acad. Sci. U.S.A.">
        <title>Life cycle and functional genomics of the unicellular red alga Galdieria for elucidating algal and plant evolution and industrial use.</title>
        <authorList>
            <person name="Hirooka S."/>
            <person name="Itabashi T."/>
            <person name="Ichinose T.M."/>
            <person name="Onuma R."/>
            <person name="Fujiwara T."/>
            <person name="Yamashita S."/>
            <person name="Jong L.W."/>
            <person name="Tomita R."/>
            <person name="Iwane A.H."/>
            <person name="Miyagishima S.Y."/>
        </authorList>
    </citation>
    <scope>NUCLEOTIDE SEQUENCE</scope>
    <source>
        <strain evidence="5">NBRC 102759</strain>
    </source>
</reference>
<feature type="domain" description="Peptidase S9 prolyl oligopeptidase catalytic" evidence="3">
    <location>
        <begin position="706"/>
        <end position="891"/>
    </location>
</feature>
<keyword evidence="2" id="KW-0378">Hydrolase</keyword>
<evidence type="ECO:0000313" key="6">
    <source>
        <dbReference type="Proteomes" id="UP001061958"/>
    </source>
</evidence>